<evidence type="ECO:0000256" key="1">
    <source>
        <dbReference type="ARBA" id="ARBA00008672"/>
    </source>
</evidence>
<sequence length="168" mass="17785">MAFLMSPVDSDICMTALSSANVLGGALAFGHVFGGAASALCLWHLLGIMAKVGGEVAADTSVRSSAFSLGVKVFGAMTKRTKKAGIVGKYGTRYGASLRKQIKKMEVSQHAKYFCEFCGKYAVKRKAVGIWGCKDCGKVKAGGAYTLNTASAVTVRSTIRRLREQTES</sequence>
<dbReference type="SUPFAM" id="SSF57829">
    <property type="entry name" value="Zn-binding ribosomal proteins"/>
    <property type="match status" value="1"/>
</dbReference>
<keyword evidence="7" id="KW-0812">Transmembrane</keyword>
<keyword evidence="3" id="KW-0863">Zinc-finger</keyword>
<dbReference type="PANTHER" id="PTHR48149">
    <property type="entry name" value="60S RIBOSOMAL PROTEIN L37A-2"/>
    <property type="match status" value="1"/>
</dbReference>
<dbReference type="InterPro" id="IPR002674">
    <property type="entry name" value="Ribosomal_eL43"/>
</dbReference>
<feature type="transmembrane region" description="Helical" evidence="7">
    <location>
        <begin position="20"/>
        <end position="43"/>
    </location>
</feature>
<evidence type="ECO:0000256" key="2">
    <source>
        <dbReference type="ARBA" id="ARBA00022723"/>
    </source>
</evidence>
<protein>
    <recommendedName>
        <fullName evidence="10">Ribosomal protein L37a</fullName>
    </recommendedName>
</protein>
<evidence type="ECO:0000256" key="7">
    <source>
        <dbReference type="SAM" id="Phobius"/>
    </source>
</evidence>
<dbReference type="NCBIfam" id="TIGR00280">
    <property type="entry name" value="eL43_euk_arch"/>
    <property type="match status" value="1"/>
</dbReference>
<keyword evidence="4" id="KW-0862">Zinc</keyword>
<dbReference type="GO" id="GO:0005840">
    <property type="term" value="C:ribosome"/>
    <property type="evidence" value="ECO:0007669"/>
    <property type="project" value="UniProtKB-KW"/>
</dbReference>
<evidence type="ECO:0008006" key="10">
    <source>
        <dbReference type="Google" id="ProtNLM"/>
    </source>
</evidence>
<dbReference type="EMBL" id="JAQQAF010000004">
    <property type="protein sequence ID" value="KAJ8494073.1"/>
    <property type="molecule type" value="Genomic_DNA"/>
</dbReference>
<dbReference type="Gene3D" id="2.20.25.30">
    <property type="match status" value="1"/>
</dbReference>
<dbReference type="InterPro" id="IPR011332">
    <property type="entry name" value="Ribosomal_zn-bd"/>
</dbReference>
<dbReference type="AlphaFoldDB" id="A0AAV8R6A3"/>
<keyword evidence="9" id="KW-1185">Reference proteome</keyword>
<reference evidence="8 9" key="1">
    <citation type="submission" date="2022-12" db="EMBL/GenBank/DDBJ databases">
        <title>Chromosome-scale assembly of the Ensete ventricosum genome.</title>
        <authorList>
            <person name="Dussert Y."/>
            <person name="Stocks J."/>
            <person name="Wendawek A."/>
            <person name="Woldeyes F."/>
            <person name="Nichols R.A."/>
            <person name="Borrell J.S."/>
        </authorList>
    </citation>
    <scope>NUCLEOTIDE SEQUENCE [LARGE SCALE GENOMIC DNA]</scope>
    <source>
        <strain evidence="9">cv. Maze</strain>
        <tissue evidence="8">Seeds</tissue>
    </source>
</reference>
<gene>
    <name evidence="8" type="ORF">OPV22_015794</name>
</gene>
<dbReference type="Pfam" id="PF01780">
    <property type="entry name" value="Ribosomal_L37ae"/>
    <property type="match status" value="1"/>
</dbReference>
<dbReference type="GO" id="GO:0008270">
    <property type="term" value="F:zinc ion binding"/>
    <property type="evidence" value="ECO:0007669"/>
    <property type="project" value="UniProtKB-KW"/>
</dbReference>
<dbReference type="Proteomes" id="UP001222027">
    <property type="component" value="Unassembled WGS sequence"/>
</dbReference>
<accession>A0AAV8R6A3</accession>
<keyword evidence="2" id="KW-0479">Metal-binding</keyword>
<evidence type="ECO:0000256" key="5">
    <source>
        <dbReference type="ARBA" id="ARBA00022980"/>
    </source>
</evidence>
<dbReference type="InterPro" id="IPR011331">
    <property type="entry name" value="Ribosomal_eL37/eL43"/>
</dbReference>
<evidence type="ECO:0000256" key="3">
    <source>
        <dbReference type="ARBA" id="ARBA00022771"/>
    </source>
</evidence>
<dbReference type="PANTHER" id="PTHR48149:SF1">
    <property type="entry name" value="LARGE RIBOSOMAL SUBUNIT PROTEIN EL43Y"/>
    <property type="match status" value="1"/>
</dbReference>
<dbReference type="GO" id="GO:0003735">
    <property type="term" value="F:structural constituent of ribosome"/>
    <property type="evidence" value="ECO:0007669"/>
    <property type="project" value="InterPro"/>
</dbReference>
<comment type="similarity">
    <text evidence="1">Belongs to the eukaryotic ribosomal protein eL43 family.</text>
</comment>
<dbReference type="GO" id="GO:1990904">
    <property type="term" value="C:ribonucleoprotein complex"/>
    <property type="evidence" value="ECO:0007669"/>
    <property type="project" value="UniProtKB-KW"/>
</dbReference>
<keyword evidence="7" id="KW-1133">Transmembrane helix</keyword>
<keyword evidence="5" id="KW-0689">Ribosomal protein</keyword>
<keyword evidence="6" id="KW-0687">Ribonucleoprotein</keyword>
<evidence type="ECO:0000256" key="6">
    <source>
        <dbReference type="ARBA" id="ARBA00023274"/>
    </source>
</evidence>
<evidence type="ECO:0000256" key="4">
    <source>
        <dbReference type="ARBA" id="ARBA00022833"/>
    </source>
</evidence>
<comment type="caution">
    <text evidence="8">The sequence shown here is derived from an EMBL/GenBank/DDBJ whole genome shotgun (WGS) entry which is preliminary data.</text>
</comment>
<dbReference type="HAMAP" id="MF_00327">
    <property type="entry name" value="Ribosomal_eL43"/>
    <property type="match status" value="1"/>
</dbReference>
<keyword evidence="7" id="KW-0472">Membrane</keyword>
<dbReference type="GO" id="GO:0006412">
    <property type="term" value="P:translation"/>
    <property type="evidence" value="ECO:0007669"/>
    <property type="project" value="InterPro"/>
</dbReference>
<organism evidence="8 9">
    <name type="scientific">Ensete ventricosum</name>
    <name type="common">Abyssinian banana</name>
    <name type="synonym">Musa ensete</name>
    <dbReference type="NCBI Taxonomy" id="4639"/>
    <lineage>
        <taxon>Eukaryota</taxon>
        <taxon>Viridiplantae</taxon>
        <taxon>Streptophyta</taxon>
        <taxon>Embryophyta</taxon>
        <taxon>Tracheophyta</taxon>
        <taxon>Spermatophyta</taxon>
        <taxon>Magnoliopsida</taxon>
        <taxon>Liliopsida</taxon>
        <taxon>Zingiberales</taxon>
        <taxon>Musaceae</taxon>
        <taxon>Ensete</taxon>
    </lineage>
</organism>
<evidence type="ECO:0000313" key="9">
    <source>
        <dbReference type="Proteomes" id="UP001222027"/>
    </source>
</evidence>
<name>A0AAV8R6A3_ENSVE</name>
<proteinExistence type="inferred from homology"/>
<dbReference type="FunFam" id="2.20.25.30:FF:000002">
    <property type="entry name" value="60S ribosomal protein L37a"/>
    <property type="match status" value="1"/>
</dbReference>
<evidence type="ECO:0000313" key="8">
    <source>
        <dbReference type="EMBL" id="KAJ8494073.1"/>
    </source>
</evidence>